<dbReference type="Proteomes" id="UP000639973">
    <property type="component" value="Unassembled WGS sequence"/>
</dbReference>
<evidence type="ECO:0000313" key="3">
    <source>
        <dbReference type="Proteomes" id="UP000639973"/>
    </source>
</evidence>
<organism evidence="2 3">
    <name type="scientific">Deinococcus aerolatus</name>
    <dbReference type="NCBI Taxonomy" id="522487"/>
    <lineage>
        <taxon>Bacteria</taxon>
        <taxon>Thermotogati</taxon>
        <taxon>Deinococcota</taxon>
        <taxon>Deinococci</taxon>
        <taxon>Deinococcales</taxon>
        <taxon>Deinococcaceae</taxon>
        <taxon>Deinococcus</taxon>
    </lineage>
</organism>
<feature type="domain" description="Tc1-like transposase DDE" evidence="1">
    <location>
        <begin position="16"/>
        <end position="156"/>
    </location>
</feature>
<sequence>MDRLRAAERLHPHVSLWAMDEHRLGLQPITRPVWTPTGHPATRPVQPRYDWLYLYAFVCPESGASQFWLVPEVTKRAYQLVVAAFAASLGAGPDHHILLVENGAGFHVPPVEGHPRGLETMTLPPYSPELQPVERAWNLTDEPLANRCFESLAELQDALGERCAWLETQPDLITQHTLFHWWPLCTNLSESV</sequence>
<evidence type="ECO:0000313" key="2">
    <source>
        <dbReference type="EMBL" id="GGL89733.1"/>
    </source>
</evidence>
<name>A0ABQ2GF25_9DEIO</name>
<dbReference type="EMBL" id="BMOL01000017">
    <property type="protein sequence ID" value="GGL89733.1"/>
    <property type="molecule type" value="Genomic_DNA"/>
</dbReference>
<dbReference type="Pfam" id="PF13358">
    <property type="entry name" value="DDE_3"/>
    <property type="match status" value="1"/>
</dbReference>
<dbReference type="NCBIfam" id="NF033545">
    <property type="entry name" value="transpos_IS630"/>
    <property type="match status" value="1"/>
</dbReference>
<protein>
    <recommendedName>
        <fullName evidence="1">Tc1-like transposase DDE domain-containing protein</fullName>
    </recommendedName>
</protein>
<comment type="caution">
    <text evidence="2">The sequence shown here is derived from an EMBL/GenBank/DDBJ whole genome shotgun (WGS) entry which is preliminary data.</text>
</comment>
<evidence type="ECO:0000259" key="1">
    <source>
        <dbReference type="Pfam" id="PF13358"/>
    </source>
</evidence>
<dbReference type="InterPro" id="IPR036397">
    <property type="entry name" value="RNaseH_sf"/>
</dbReference>
<reference evidence="3" key="1">
    <citation type="journal article" date="2019" name="Int. J. Syst. Evol. Microbiol.">
        <title>The Global Catalogue of Microorganisms (GCM) 10K type strain sequencing project: providing services to taxonomists for standard genome sequencing and annotation.</title>
        <authorList>
            <consortium name="The Broad Institute Genomics Platform"/>
            <consortium name="The Broad Institute Genome Sequencing Center for Infectious Disease"/>
            <person name="Wu L."/>
            <person name="Ma J."/>
        </authorList>
    </citation>
    <scope>NUCLEOTIDE SEQUENCE [LARGE SCALE GENOMIC DNA]</scope>
    <source>
        <strain evidence="3">JCM 15442</strain>
    </source>
</reference>
<dbReference type="Gene3D" id="3.30.420.10">
    <property type="entry name" value="Ribonuclease H-like superfamily/Ribonuclease H"/>
    <property type="match status" value="1"/>
</dbReference>
<gene>
    <name evidence="2" type="ORF">GCM10010840_29780</name>
</gene>
<accession>A0ABQ2GF25</accession>
<keyword evidence="3" id="KW-1185">Reference proteome</keyword>
<dbReference type="InterPro" id="IPR047655">
    <property type="entry name" value="Transpos_IS630-like"/>
</dbReference>
<proteinExistence type="predicted"/>
<dbReference type="InterPro" id="IPR038717">
    <property type="entry name" value="Tc1-like_DDE_dom"/>
</dbReference>